<name>A0A914CLC3_9BILA</name>
<reference evidence="2" key="1">
    <citation type="submission" date="2022-11" db="UniProtKB">
        <authorList>
            <consortium name="WormBaseParasite"/>
        </authorList>
    </citation>
    <scope>IDENTIFICATION</scope>
</reference>
<proteinExistence type="predicted"/>
<sequence>MPEFREIRNWFERLVQRYVTLLQNRLNNGIQRNPNNLNNGLHQVYAPNQPDGHVPIQPVIPVAAFVQVPVQAAVKSPVQPVADVSFPQVEDMEVDQAPIHQVAVVQGNKVTSLKRFHGKQASDDVIVPKKCRYDQF</sequence>
<organism evidence="1 2">
    <name type="scientific">Acrobeloides nanus</name>
    <dbReference type="NCBI Taxonomy" id="290746"/>
    <lineage>
        <taxon>Eukaryota</taxon>
        <taxon>Metazoa</taxon>
        <taxon>Ecdysozoa</taxon>
        <taxon>Nematoda</taxon>
        <taxon>Chromadorea</taxon>
        <taxon>Rhabditida</taxon>
        <taxon>Tylenchina</taxon>
        <taxon>Cephalobomorpha</taxon>
        <taxon>Cephaloboidea</taxon>
        <taxon>Cephalobidae</taxon>
        <taxon>Acrobeloides</taxon>
    </lineage>
</organism>
<dbReference type="Proteomes" id="UP000887540">
    <property type="component" value="Unplaced"/>
</dbReference>
<dbReference type="WBParaSite" id="ACRNAN_scaffold11879.g15926.t1">
    <property type="protein sequence ID" value="ACRNAN_scaffold11879.g15926.t1"/>
    <property type="gene ID" value="ACRNAN_scaffold11879.g15926"/>
</dbReference>
<accession>A0A914CLC3</accession>
<dbReference type="AlphaFoldDB" id="A0A914CLC3"/>
<evidence type="ECO:0000313" key="1">
    <source>
        <dbReference type="Proteomes" id="UP000887540"/>
    </source>
</evidence>
<evidence type="ECO:0000313" key="2">
    <source>
        <dbReference type="WBParaSite" id="ACRNAN_scaffold11879.g15926.t1"/>
    </source>
</evidence>
<keyword evidence="1" id="KW-1185">Reference proteome</keyword>
<protein>
    <submittedName>
        <fullName evidence="2">Uncharacterized protein</fullName>
    </submittedName>
</protein>